<feature type="compositionally biased region" description="Polar residues" evidence="1">
    <location>
        <begin position="1"/>
        <end position="10"/>
    </location>
</feature>
<feature type="region of interest" description="Disordered" evidence="1">
    <location>
        <begin position="1"/>
        <end position="64"/>
    </location>
</feature>
<evidence type="ECO:0000313" key="2">
    <source>
        <dbReference type="EMBL" id="KAA8494954.1"/>
    </source>
</evidence>
<feature type="compositionally biased region" description="Basic and acidic residues" evidence="1">
    <location>
        <begin position="12"/>
        <end position="24"/>
    </location>
</feature>
<sequence>MGSSFSSQRTDGLARHGGREDAAARQEGMGSAPRSRRRATVHADARSSQHSAAPTASRDAREAHVDSWHLRARETSGFLIELAEGGADAAGSSDAAAHAPLPSDAAAPAPGPTSWQISVVHNFLYGTATGILIGGYRGLRMARNRDIKAPSDIRNFYTRQKYFFTIEASRYGLLMGLFTAWLAGAHAYVQEYRGGAEDAWNMGIAAASGGALFGARLGRGIPGTLASSAAAGILGCSVGMMQVEVRKVMQTEEFQEIERQRLEARRKPTDEELHASLMDTVNVVRFAANNAARATGLLRSPSSSAPDE</sequence>
<proteinExistence type="predicted"/>
<dbReference type="AlphaFoldDB" id="A0A5J4YW56"/>
<feature type="region of interest" description="Disordered" evidence="1">
    <location>
        <begin position="91"/>
        <end position="111"/>
    </location>
</feature>
<name>A0A5J4YW56_PORPP</name>
<evidence type="ECO:0000256" key="1">
    <source>
        <dbReference type="SAM" id="MobiDB-lite"/>
    </source>
</evidence>
<evidence type="ECO:0000313" key="3">
    <source>
        <dbReference type="Proteomes" id="UP000324585"/>
    </source>
</evidence>
<accession>A0A5J4YW56</accession>
<dbReference type="EMBL" id="VRMN01000004">
    <property type="protein sequence ID" value="KAA8494954.1"/>
    <property type="molecule type" value="Genomic_DNA"/>
</dbReference>
<organism evidence="2 3">
    <name type="scientific">Porphyridium purpureum</name>
    <name type="common">Red alga</name>
    <name type="synonym">Porphyridium cruentum</name>
    <dbReference type="NCBI Taxonomy" id="35688"/>
    <lineage>
        <taxon>Eukaryota</taxon>
        <taxon>Rhodophyta</taxon>
        <taxon>Bangiophyceae</taxon>
        <taxon>Porphyridiales</taxon>
        <taxon>Porphyridiaceae</taxon>
        <taxon>Porphyridium</taxon>
    </lineage>
</organism>
<keyword evidence="3" id="KW-1185">Reference proteome</keyword>
<reference evidence="3" key="1">
    <citation type="journal article" date="2019" name="Nat. Commun.">
        <title>Expansion of phycobilisome linker gene families in mesophilic red algae.</title>
        <authorList>
            <person name="Lee J."/>
            <person name="Kim D."/>
            <person name="Bhattacharya D."/>
            <person name="Yoon H.S."/>
        </authorList>
    </citation>
    <scope>NUCLEOTIDE SEQUENCE [LARGE SCALE GENOMIC DNA]</scope>
    <source>
        <strain evidence="3">CCMP 1328</strain>
    </source>
</reference>
<protein>
    <submittedName>
        <fullName evidence="2">Uncharacterized protein</fullName>
    </submittedName>
</protein>
<comment type="caution">
    <text evidence="2">The sequence shown here is derived from an EMBL/GenBank/DDBJ whole genome shotgun (WGS) entry which is preliminary data.</text>
</comment>
<feature type="compositionally biased region" description="Low complexity" evidence="1">
    <location>
        <begin position="91"/>
        <end position="108"/>
    </location>
</feature>
<dbReference type="Proteomes" id="UP000324585">
    <property type="component" value="Unassembled WGS sequence"/>
</dbReference>
<gene>
    <name evidence="2" type="ORF">FVE85_3195</name>
</gene>